<evidence type="ECO:0000256" key="3">
    <source>
        <dbReference type="ARBA" id="ARBA00022777"/>
    </source>
</evidence>
<dbReference type="NCBIfam" id="NF007620">
    <property type="entry name" value="PRK10271.1"/>
    <property type="match status" value="1"/>
</dbReference>
<comment type="catalytic activity">
    <reaction evidence="5">
        <text>thiamine + ATP = thiamine phosphate + ADP + H(+)</text>
        <dbReference type="Rhea" id="RHEA:12012"/>
        <dbReference type="ChEBI" id="CHEBI:15378"/>
        <dbReference type="ChEBI" id="CHEBI:18385"/>
        <dbReference type="ChEBI" id="CHEBI:30616"/>
        <dbReference type="ChEBI" id="CHEBI:37575"/>
        <dbReference type="ChEBI" id="CHEBI:456216"/>
        <dbReference type="EC" id="2.7.1.89"/>
    </reaction>
</comment>
<evidence type="ECO:0000313" key="7">
    <source>
        <dbReference type="EMBL" id="KFC09344.1"/>
    </source>
</evidence>
<dbReference type="GO" id="GO:0009229">
    <property type="term" value="P:thiamine diphosphate biosynthetic process"/>
    <property type="evidence" value="ECO:0007669"/>
    <property type="project" value="UniProtKB-UniRule"/>
</dbReference>
<evidence type="ECO:0000256" key="2">
    <source>
        <dbReference type="ARBA" id="ARBA00022741"/>
    </source>
</evidence>
<evidence type="ECO:0000256" key="5">
    <source>
        <dbReference type="HAMAP-Rule" id="MF_01604"/>
    </source>
</evidence>
<dbReference type="Gene3D" id="3.90.1200.10">
    <property type="match status" value="1"/>
</dbReference>
<evidence type="ECO:0000259" key="6">
    <source>
        <dbReference type="Pfam" id="PF01636"/>
    </source>
</evidence>
<feature type="domain" description="Aminoglycoside phosphotransferase" evidence="6">
    <location>
        <begin position="38"/>
        <end position="222"/>
    </location>
</feature>
<reference evidence="8" key="1">
    <citation type="submission" date="2014-05" db="EMBL/GenBank/DDBJ databases">
        <title>ATOL: Assembling a taxonomically balanced genome-scale reconstruction of the evolutionary history of the Enterobacteriaceae.</title>
        <authorList>
            <person name="Plunkett G. III"/>
            <person name="Neeno-Eckwall E.C."/>
            <person name="Glasner J.D."/>
            <person name="Perna N.T."/>
        </authorList>
    </citation>
    <scope>NUCLEOTIDE SEQUENCE [LARGE SCALE GENOMIC DNA]</scope>
    <source>
        <strain evidence="8">ATCC 49490</strain>
    </source>
</reference>
<dbReference type="SUPFAM" id="SSF56112">
    <property type="entry name" value="Protein kinase-like (PK-like)"/>
    <property type="match status" value="1"/>
</dbReference>
<comment type="pathway">
    <text evidence="5">Cofactor biosynthesis; thiamine diphosphate biosynthesis; thiamine phosphate from thiamine: step 1/1.</text>
</comment>
<sequence>MQCNNSKLTRDAVLSRFFPDFQPAAGPVSTGLSGGSCIIENGDQRLVLRQHHTPQDAEYHFLRQYHVLSQLPDDLAPRPRFYTPGWMAVDYLPGEVKSTLADHRQLAAMLYYLHQQPRFGWRIQLLPLLQRYWQQSSPARRTPFWLRQLHRLRKTGEPVPLRLAPLHMDVHAGNIVHTAAGLRLIDWEYAGDGDIALELAAVWVSSDAAHRQLVGDYATLAKIDPSQLWRQVQRWRPWLLMLKAGWFECRWQQTSEQQFITLADETWCQLKTNG</sequence>
<dbReference type="InterPro" id="IPR014093">
    <property type="entry name" value="Thiamine_kinase"/>
</dbReference>
<keyword evidence="3 5" id="KW-0418">Kinase</keyword>
<evidence type="ECO:0000256" key="1">
    <source>
        <dbReference type="ARBA" id="ARBA00022679"/>
    </source>
</evidence>
<dbReference type="AlphaFoldDB" id="A0A085AGJ9"/>
<comment type="function">
    <text evidence="5">Catalyzes the phosphorylation of thiamine to thiamine phosphate.</text>
</comment>
<dbReference type="RefSeq" id="WP_038154474.1">
    <property type="nucleotide sequence ID" value="NZ_JMTB01000040.1"/>
</dbReference>
<dbReference type="InterPro" id="IPR002575">
    <property type="entry name" value="Aminoglycoside_PTrfase"/>
</dbReference>
<evidence type="ECO:0000313" key="8">
    <source>
        <dbReference type="Proteomes" id="UP000028630"/>
    </source>
</evidence>
<dbReference type="EMBL" id="JMTB01000040">
    <property type="protein sequence ID" value="KFC09344.1"/>
    <property type="molecule type" value="Genomic_DNA"/>
</dbReference>
<dbReference type="NCBIfam" id="TIGR02721">
    <property type="entry name" value="ycfN_thiK"/>
    <property type="match status" value="1"/>
</dbReference>
<dbReference type="EC" id="2.7.1.89" evidence="5"/>
<gene>
    <name evidence="5 7" type="primary">thiK</name>
    <name evidence="7" type="ORF">GTGU_00888</name>
</gene>
<dbReference type="Proteomes" id="UP000028630">
    <property type="component" value="Unassembled WGS sequence"/>
</dbReference>
<proteinExistence type="inferred from homology"/>
<keyword evidence="4 5" id="KW-0067">ATP-binding</keyword>
<keyword evidence="2 5" id="KW-0547">Nucleotide-binding</keyword>
<dbReference type="GO" id="GO:0005524">
    <property type="term" value="F:ATP binding"/>
    <property type="evidence" value="ECO:0007669"/>
    <property type="project" value="UniProtKB-KW"/>
</dbReference>
<comment type="caution">
    <text evidence="7">The sequence shown here is derived from an EMBL/GenBank/DDBJ whole genome shotgun (WGS) entry which is preliminary data.</text>
</comment>
<name>A0A085AGJ9_9ENTR</name>
<keyword evidence="1 5" id="KW-0808">Transferase</keyword>
<protein>
    <recommendedName>
        <fullName evidence="5">Thiamine kinase</fullName>
        <ecNumber evidence="5">2.7.1.89</ecNumber>
    </recommendedName>
</protein>
<organism evidence="7 8">
    <name type="scientific">Trabulsiella guamensis ATCC 49490</name>
    <dbReference type="NCBI Taxonomy" id="1005994"/>
    <lineage>
        <taxon>Bacteria</taxon>
        <taxon>Pseudomonadati</taxon>
        <taxon>Pseudomonadota</taxon>
        <taxon>Gammaproteobacteria</taxon>
        <taxon>Enterobacterales</taxon>
        <taxon>Enterobacteriaceae</taxon>
        <taxon>Trabulsiella</taxon>
    </lineage>
</organism>
<evidence type="ECO:0000256" key="4">
    <source>
        <dbReference type="ARBA" id="ARBA00022840"/>
    </source>
</evidence>
<dbReference type="UniPathway" id="UPA00060">
    <property type="reaction ID" value="UER00596"/>
</dbReference>
<dbReference type="InterPro" id="IPR011009">
    <property type="entry name" value="Kinase-like_dom_sf"/>
</dbReference>
<dbReference type="OrthoDB" id="179763at2"/>
<dbReference type="GO" id="GO:0019165">
    <property type="term" value="F:thiamine kinase activity"/>
    <property type="evidence" value="ECO:0007669"/>
    <property type="project" value="UniProtKB-UniRule"/>
</dbReference>
<dbReference type="Pfam" id="PF01636">
    <property type="entry name" value="APH"/>
    <property type="match status" value="1"/>
</dbReference>
<dbReference type="HAMAP" id="MF_01604">
    <property type="entry name" value="Thiamine_kinase"/>
    <property type="match status" value="1"/>
</dbReference>
<comment type="similarity">
    <text evidence="5">Belongs to the thiamine kinase family.</text>
</comment>
<keyword evidence="8" id="KW-1185">Reference proteome</keyword>
<dbReference type="GO" id="GO:0006772">
    <property type="term" value="P:thiamine metabolic process"/>
    <property type="evidence" value="ECO:0007669"/>
    <property type="project" value="InterPro"/>
</dbReference>
<dbReference type="eggNOG" id="COG0510">
    <property type="taxonomic scope" value="Bacteria"/>
</dbReference>
<accession>A0A085AGJ9</accession>